<evidence type="ECO:0000313" key="5">
    <source>
        <dbReference type="Proteomes" id="UP000612352"/>
    </source>
</evidence>
<evidence type="ECO:0000313" key="4">
    <source>
        <dbReference type="EMBL" id="MBK0332855.1"/>
    </source>
</evidence>
<dbReference type="PROSITE" id="PS51186">
    <property type="entry name" value="GNAT"/>
    <property type="match status" value="1"/>
</dbReference>
<keyword evidence="2" id="KW-0012">Acyltransferase</keyword>
<evidence type="ECO:0000256" key="2">
    <source>
        <dbReference type="ARBA" id="ARBA00023315"/>
    </source>
</evidence>
<keyword evidence="5" id="KW-1185">Reference proteome</keyword>
<accession>A0ABS1BDY7</accession>
<dbReference type="Proteomes" id="UP000612352">
    <property type="component" value="Unassembled WGS sequence"/>
</dbReference>
<evidence type="ECO:0000259" key="3">
    <source>
        <dbReference type="PROSITE" id="PS51186"/>
    </source>
</evidence>
<dbReference type="Pfam" id="PF13508">
    <property type="entry name" value="Acetyltransf_7"/>
    <property type="match status" value="1"/>
</dbReference>
<dbReference type="SUPFAM" id="SSF55729">
    <property type="entry name" value="Acyl-CoA N-acyltransferases (Nat)"/>
    <property type="match status" value="1"/>
</dbReference>
<gene>
    <name evidence="4" type="ORF">I8D64_15740</name>
</gene>
<dbReference type="NCBIfam" id="NF007807">
    <property type="entry name" value="PRK10514.1"/>
    <property type="match status" value="1"/>
</dbReference>
<protein>
    <submittedName>
        <fullName evidence="4">Acetyltransferase</fullName>
    </submittedName>
</protein>
<dbReference type="InterPro" id="IPR016181">
    <property type="entry name" value="Acyl_CoA_acyltransferase"/>
</dbReference>
<organism evidence="4 5">
    <name type="scientific">Brachybacterium halotolerans</name>
    <dbReference type="NCBI Taxonomy" id="2795215"/>
    <lineage>
        <taxon>Bacteria</taxon>
        <taxon>Bacillati</taxon>
        <taxon>Actinomycetota</taxon>
        <taxon>Actinomycetes</taxon>
        <taxon>Micrococcales</taxon>
        <taxon>Dermabacteraceae</taxon>
        <taxon>Brachybacterium</taxon>
    </lineage>
</organism>
<feature type="domain" description="N-acetyltransferase" evidence="3">
    <location>
        <begin position="4"/>
        <end position="151"/>
    </location>
</feature>
<sequence length="361" mass="38707">MENLTIRPAIGAAEYPALVEIWRSAVEATHDFLDPSDREEIAAHLPGDYLPAVELRVAERDGQPVGFSGVIGDELQMLFVHASARGSGVGSALLRHAIRSQGVTRVDVNEQNPQAAGFYAHHGFDVAGRSARDDAGRPYPILHLRLATPWQLRTLDHLREALPGAEVEAYGSATDPASLDAWSDLDVRIRAGAPVDVAAALGAPIWAFQHSATDERTVVRTVLADGRAVDLSIMGGGSAVLPESPSDAAVRFDAALAATRFGRGNQLIGLHLTLGILREALVQGMLLADRREGTDHHRFATGEDARARDVLRALQGPLTPWTALEAFAHFAERRSGLDPSYRPDATGLEALIRRGTAGRSC</sequence>
<dbReference type="EMBL" id="JAEDAJ010000014">
    <property type="protein sequence ID" value="MBK0332855.1"/>
    <property type="molecule type" value="Genomic_DNA"/>
</dbReference>
<dbReference type="RefSeq" id="WP_200503747.1">
    <property type="nucleotide sequence ID" value="NZ_JAEDAJ010000014.1"/>
</dbReference>
<evidence type="ECO:0000256" key="1">
    <source>
        <dbReference type="ARBA" id="ARBA00022679"/>
    </source>
</evidence>
<proteinExistence type="predicted"/>
<dbReference type="Gene3D" id="3.40.630.30">
    <property type="match status" value="1"/>
</dbReference>
<dbReference type="PANTHER" id="PTHR43800:SF1">
    <property type="entry name" value="PEPTIDYL-LYSINE N-ACETYLTRANSFERASE YJAB"/>
    <property type="match status" value="1"/>
</dbReference>
<name>A0ABS1BDY7_9MICO</name>
<keyword evidence="1" id="KW-0808">Transferase</keyword>
<reference evidence="4 5" key="1">
    <citation type="submission" date="2020-12" db="EMBL/GenBank/DDBJ databases">
        <title>Brachybacterium sp. MASK1Z-5, whole genome shotgun sequence.</title>
        <authorList>
            <person name="Tuo L."/>
        </authorList>
    </citation>
    <scope>NUCLEOTIDE SEQUENCE [LARGE SCALE GENOMIC DNA]</scope>
    <source>
        <strain evidence="4 5">MASK1Z-5</strain>
    </source>
</reference>
<dbReference type="PANTHER" id="PTHR43800">
    <property type="entry name" value="PEPTIDYL-LYSINE N-ACETYLTRANSFERASE YJAB"/>
    <property type="match status" value="1"/>
</dbReference>
<dbReference type="InterPro" id="IPR000182">
    <property type="entry name" value="GNAT_dom"/>
</dbReference>
<dbReference type="CDD" id="cd04301">
    <property type="entry name" value="NAT_SF"/>
    <property type="match status" value="1"/>
</dbReference>
<comment type="caution">
    <text evidence="4">The sequence shown here is derived from an EMBL/GenBank/DDBJ whole genome shotgun (WGS) entry which is preliminary data.</text>
</comment>